<feature type="compositionally biased region" description="Basic and acidic residues" evidence="7">
    <location>
        <begin position="371"/>
        <end position="385"/>
    </location>
</feature>
<sequence length="606" mass="65411">MRQYNDLKKMMDVAAGRRKASLVLKGGTIVNVFTERTEIGDIAIEDGCIAGIGEYDGLVNVDMTGRYICPGFIDGHIHIESSMVSPPEFEKAVLPHGTTTVITDPHEIGNVAGCQGVDYMLKATEGLSLDAFFVMPSCVPSTGLDESGAVLGPEDIKPYYENPRVLGLAEVMNSVGVVAGQEDLMGKLTEAGRRGKVIDGHAPFLGGNELNAYVCSGVWSDHECSDAGEALEKLGRGQWIMIREGTAARNLEALMPLFEAPYYERCMLVTDDKHPGDLISMGHIDYIIRRAVSLGADPIRAIKMGTFNAARYFGLKDRGAVMPGLRADLAVLEDLKDIRVAAVYKDGVLTAKEGVCLGAGKEKKRNYAAGEEPRSGSREDTESAEKTAGGLETAFPRVFNSFHMDEVTLEDLVLEQKGAMERVIQFKPHELLTEERLVPWQNTPGLAPGVSLEQDIVKAAVFERHLHTGHKGLGFVGGYGLKKGAVATSVAHDSHNLIVVGTNDRDMVLAANAVRKNRGGLAVAAEGQVLGELALPIGGVMSRLSVEEVEEQLQALKVLTRQLGISSDIDAFMTLAFVSLPVIPKLRINTYGVIDVDRQKQVPPSF</sequence>
<dbReference type="Gene3D" id="3.20.20.140">
    <property type="entry name" value="Metal-dependent hydrolases"/>
    <property type="match status" value="1"/>
</dbReference>
<evidence type="ECO:0000313" key="10">
    <source>
        <dbReference type="EMBL" id="RGV72629.1"/>
    </source>
</evidence>
<organism evidence="10 11">
    <name type="scientific">Enterocloster bolteae</name>
    <dbReference type="NCBI Taxonomy" id="208479"/>
    <lineage>
        <taxon>Bacteria</taxon>
        <taxon>Bacillati</taxon>
        <taxon>Bacillota</taxon>
        <taxon>Clostridia</taxon>
        <taxon>Lachnospirales</taxon>
        <taxon>Lachnospiraceae</taxon>
        <taxon>Enterocloster</taxon>
    </lineage>
</organism>
<evidence type="ECO:0000256" key="2">
    <source>
        <dbReference type="ARBA" id="ARBA00012782"/>
    </source>
</evidence>
<dbReference type="EC" id="3.5.4.2" evidence="2 6"/>
<evidence type="ECO:0000256" key="4">
    <source>
        <dbReference type="ARBA" id="ARBA00023211"/>
    </source>
</evidence>
<dbReference type="CDD" id="cd01295">
    <property type="entry name" value="AdeC"/>
    <property type="match status" value="1"/>
</dbReference>
<dbReference type="InterPro" id="IPR006680">
    <property type="entry name" value="Amidohydro-rel"/>
</dbReference>
<evidence type="ECO:0000256" key="3">
    <source>
        <dbReference type="ARBA" id="ARBA00022801"/>
    </source>
</evidence>
<dbReference type="Gene3D" id="2.30.40.10">
    <property type="entry name" value="Urease, subunit C, domain 1"/>
    <property type="match status" value="1"/>
</dbReference>
<dbReference type="InterPro" id="IPR011059">
    <property type="entry name" value="Metal-dep_hydrolase_composite"/>
</dbReference>
<evidence type="ECO:0000256" key="7">
    <source>
        <dbReference type="SAM" id="MobiDB-lite"/>
    </source>
</evidence>
<reference evidence="10 11" key="1">
    <citation type="submission" date="2018-08" db="EMBL/GenBank/DDBJ databases">
        <title>A genome reference for cultivated species of the human gut microbiota.</title>
        <authorList>
            <person name="Zou Y."/>
            <person name="Xue W."/>
            <person name="Luo G."/>
        </authorList>
    </citation>
    <scope>NUCLEOTIDE SEQUENCE [LARGE SCALE GENOMIC DNA]</scope>
    <source>
        <strain evidence="10 11">AF14-18</strain>
    </source>
</reference>
<keyword evidence="3 6" id="KW-0378">Hydrolase</keyword>
<dbReference type="NCBIfam" id="TIGR01178">
    <property type="entry name" value="ade"/>
    <property type="match status" value="1"/>
</dbReference>
<dbReference type="HAMAP" id="MF_01518">
    <property type="entry name" value="Adenine_deamin"/>
    <property type="match status" value="1"/>
</dbReference>
<comment type="similarity">
    <text evidence="1 6">Belongs to the metallo-dependent hydrolases superfamily. Adenine deaminase family.</text>
</comment>
<dbReference type="GO" id="GO:0006146">
    <property type="term" value="P:adenine catabolic process"/>
    <property type="evidence" value="ECO:0007669"/>
    <property type="project" value="InterPro"/>
</dbReference>
<dbReference type="Pfam" id="PF13382">
    <property type="entry name" value="Adenine_deam_C"/>
    <property type="match status" value="1"/>
</dbReference>
<dbReference type="InterPro" id="IPR006679">
    <property type="entry name" value="Adenine_deam"/>
</dbReference>
<evidence type="ECO:0000259" key="8">
    <source>
        <dbReference type="Pfam" id="PF01979"/>
    </source>
</evidence>
<dbReference type="Pfam" id="PF01979">
    <property type="entry name" value="Amidohydro_1"/>
    <property type="match status" value="1"/>
</dbReference>
<evidence type="ECO:0000256" key="1">
    <source>
        <dbReference type="ARBA" id="ARBA00006773"/>
    </source>
</evidence>
<gene>
    <name evidence="6 10" type="primary">ade</name>
    <name evidence="10" type="ORF">DWW02_23600</name>
</gene>
<protein>
    <recommendedName>
        <fullName evidence="2 6">Adenine deaminase</fullName>
        <shortName evidence="6">Adenase</shortName>
        <shortName evidence="6">Adenine aminase</shortName>
        <ecNumber evidence="2 6">3.5.4.2</ecNumber>
    </recommendedName>
</protein>
<dbReference type="SUPFAM" id="SSF51338">
    <property type="entry name" value="Composite domain of metallo-dependent hydrolases"/>
    <property type="match status" value="1"/>
</dbReference>
<comment type="caution">
    <text evidence="10">The sequence shown here is derived from an EMBL/GenBank/DDBJ whole genome shotgun (WGS) entry which is preliminary data.</text>
</comment>
<dbReference type="RefSeq" id="WP_118019456.1">
    <property type="nucleotide sequence ID" value="NZ_CAUHGS010000022.1"/>
</dbReference>
<proteinExistence type="inferred from homology"/>
<evidence type="ECO:0000256" key="5">
    <source>
        <dbReference type="ARBA" id="ARBA00047720"/>
    </source>
</evidence>
<dbReference type="InterPro" id="IPR032466">
    <property type="entry name" value="Metal_Hydrolase"/>
</dbReference>
<evidence type="ECO:0000313" key="11">
    <source>
        <dbReference type="Proteomes" id="UP000284543"/>
    </source>
</evidence>
<evidence type="ECO:0000259" key="9">
    <source>
        <dbReference type="Pfam" id="PF13382"/>
    </source>
</evidence>
<dbReference type="PANTHER" id="PTHR11113:SF2">
    <property type="entry name" value="ADENINE DEAMINASE"/>
    <property type="match status" value="1"/>
</dbReference>
<dbReference type="PANTHER" id="PTHR11113">
    <property type="entry name" value="N-ACETYLGLUCOSAMINE-6-PHOSPHATE DEACETYLASE"/>
    <property type="match status" value="1"/>
</dbReference>
<dbReference type="GO" id="GO:0000034">
    <property type="term" value="F:adenine deaminase activity"/>
    <property type="evidence" value="ECO:0007669"/>
    <property type="project" value="UniProtKB-UniRule"/>
</dbReference>
<keyword evidence="4 6" id="KW-0464">Manganese</keyword>
<comment type="catalytic activity">
    <reaction evidence="5 6">
        <text>adenine + H2O + H(+) = hypoxanthine + NH4(+)</text>
        <dbReference type="Rhea" id="RHEA:23688"/>
        <dbReference type="ChEBI" id="CHEBI:15377"/>
        <dbReference type="ChEBI" id="CHEBI:15378"/>
        <dbReference type="ChEBI" id="CHEBI:16708"/>
        <dbReference type="ChEBI" id="CHEBI:17368"/>
        <dbReference type="ChEBI" id="CHEBI:28938"/>
        <dbReference type="EC" id="3.5.4.2"/>
    </reaction>
</comment>
<dbReference type="EMBL" id="QRZM01000013">
    <property type="protein sequence ID" value="RGV72629.1"/>
    <property type="molecule type" value="Genomic_DNA"/>
</dbReference>
<dbReference type="SUPFAM" id="SSF51556">
    <property type="entry name" value="Metallo-dependent hydrolases"/>
    <property type="match status" value="1"/>
</dbReference>
<dbReference type="AlphaFoldDB" id="A0A412YY94"/>
<name>A0A412YY94_9FIRM</name>
<dbReference type="Proteomes" id="UP000284543">
    <property type="component" value="Unassembled WGS sequence"/>
</dbReference>
<dbReference type="InterPro" id="IPR026912">
    <property type="entry name" value="Adenine_deam_C"/>
</dbReference>
<comment type="cofactor">
    <cofactor evidence="6">
        <name>Mn(2+)</name>
        <dbReference type="ChEBI" id="CHEBI:29035"/>
    </cofactor>
</comment>
<feature type="domain" description="Adenine deaminase C-terminal" evidence="9">
    <location>
        <begin position="431"/>
        <end position="599"/>
    </location>
</feature>
<accession>A0A412YY94</accession>
<feature type="region of interest" description="Disordered" evidence="7">
    <location>
        <begin position="366"/>
        <end position="387"/>
    </location>
</feature>
<feature type="domain" description="Amidohydrolase-related" evidence="8">
    <location>
        <begin position="67"/>
        <end position="348"/>
    </location>
</feature>
<evidence type="ECO:0000256" key="6">
    <source>
        <dbReference type="HAMAP-Rule" id="MF_01518"/>
    </source>
</evidence>